<dbReference type="OrthoDB" id="9803476at2"/>
<dbReference type="EMBL" id="JACBZA010000001">
    <property type="protein sequence ID" value="NYH86670.1"/>
    <property type="molecule type" value="Genomic_DNA"/>
</dbReference>
<gene>
    <name evidence="4" type="ORF">FHR37_005521</name>
    <name evidence="5" type="ORF">SAMN05421678_108256</name>
</gene>
<dbReference type="AlphaFoldDB" id="A0A1I2UR06"/>
<feature type="region of interest" description="Disordered" evidence="2">
    <location>
        <begin position="1"/>
        <end position="25"/>
    </location>
</feature>
<reference evidence="4 7" key="2">
    <citation type="submission" date="2020-07" db="EMBL/GenBank/DDBJ databases">
        <title>Sequencing the genomes of 1000 actinobacteria strains.</title>
        <authorList>
            <person name="Klenk H.-P."/>
        </authorList>
    </citation>
    <scope>NUCLEOTIDE SEQUENCE [LARGE SCALE GENOMIC DNA]</scope>
    <source>
        <strain evidence="4 7">DSM 45117</strain>
    </source>
</reference>
<evidence type="ECO:0000256" key="1">
    <source>
        <dbReference type="ARBA" id="ARBA00006817"/>
    </source>
</evidence>
<evidence type="ECO:0000259" key="3">
    <source>
        <dbReference type="Pfam" id="PF08327"/>
    </source>
</evidence>
<keyword evidence="7" id="KW-1185">Reference proteome</keyword>
<feature type="domain" description="Activator of Hsp90 ATPase homologue 1/2-like C-terminal" evidence="3">
    <location>
        <begin position="62"/>
        <end position="178"/>
    </location>
</feature>
<dbReference type="EMBL" id="FOOI01000008">
    <property type="protein sequence ID" value="SFG78709.1"/>
    <property type="molecule type" value="Genomic_DNA"/>
</dbReference>
<dbReference type="STRING" id="504797.SAMN05421678_108256"/>
<proteinExistence type="inferred from homology"/>
<dbReference type="InterPro" id="IPR023393">
    <property type="entry name" value="START-like_dom_sf"/>
</dbReference>
<evidence type="ECO:0000313" key="7">
    <source>
        <dbReference type="Proteomes" id="UP000533017"/>
    </source>
</evidence>
<name>A0A1I2UR06_9ACTN</name>
<dbReference type="InterPro" id="IPR013538">
    <property type="entry name" value="ASHA1/2-like_C"/>
</dbReference>
<dbReference type="Gene3D" id="3.30.530.20">
    <property type="match status" value="1"/>
</dbReference>
<sequence>MAARGHVGTEAGTEAGSDVGGDAGRSAERMAAPWPIVHAGATTTATATDGARLEVVRTFPLPSGEVWSAVTEPERLGRWFAEVTGDLRVGGTWTATFDQGAASGVVAECRPESRIVTSWRWHHDPDDNGGAGPSRLTVSLEPVADGTRLALTHEGVTGNTTGQAAGWYAHLAGLAAHLRGPAGEGPDEADWDAEFARALAAVRDPGAAGAGTF</sequence>
<reference evidence="5 6" key="1">
    <citation type="submission" date="2016-10" db="EMBL/GenBank/DDBJ databases">
        <authorList>
            <person name="de Groot N.N."/>
        </authorList>
    </citation>
    <scope>NUCLEOTIDE SEQUENCE [LARGE SCALE GENOMIC DNA]</scope>
    <source>
        <strain evidence="5 6">CPCC 202808</strain>
    </source>
</reference>
<dbReference type="RefSeq" id="WP_139239002.1">
    <property type="nucleotide sequence ID" value="NZ_FOOI01000008.1"/>
</dbReference>
<evidence type="ECO:0000313" key="4">
    <source>
        <dbReference type="EMBL" id="NYH86670.1"/>
    </source>
</evidence>
<dbReference type="Proteomes" id="UP000533017">
    <property type="component" value="Unassembled WGS sequence"/>
</dbReference>
<evidence type="ECO:0000256" key="2">
    <source>
        <dbReference type="SAM" id="MobiDB-lite"/>
    </source>
</evidence>
<evidence type="ECO:0000313" key="6">
    <source>
        <dbReference type="Proteomes" id="UP000199052"/>
    </source>
</evidence>
<evidence type="ECO:0000313" key="5">
    <source>
        <dbReference type="EMBL" id="SFG78709.1"/>
    </source>
</evidence>
<organism evidence="5 6">
    <name type="scientific">Actinopolymorpha cephalotaxi</name>
    <dbReference type="NCBI Taxonomy" id="504797"/>
    <lineage>
        <taxon>Bacteria</taxon>
        <taxon>Bacillati</taxon>
        <taxon>Actinomycetota</taxon>
        <taxon>Actinomycetes</taxon>
        <taxon>Propionibacteriales</taxon>
        <taxon>Actinopolymorphaceae</taxon>
        <taxon>Actinopolymorpha</taxon>
    </lineage>
</organism>
<comment type="similarity">
    <text evidence="1">Belongs to the AHA1 family.</text>
</comment>
<dbReference type="Proteomes" id="UP000199052">
    <property type="component" value="Unassembled WGS sequence"/>
</dbReference>
<accession>A0A1I2UR06</accession>
<dbReference type="SUPFAM" id="SSF55961">
    <property type="entry name" value="Bet v1-like"/>
    <property type="match status" value="1"/>
</dbReference>
<protein>
    <submittedName>
        <fullName evidence="5">Uncharacterized conserved protein YndB, AHSA1/START domain</fullName>
    </submittedName>
    <submittedName>
        <fullName evidence="4">Uncharacterized protein YndB with AHSA1/START domain</fullName>
    </submittedName>
</protein>
<dbReference type="Pfam" id="PF08327">
    <property type="entry name" value="AHSA1"/>
    <property type="match status" value="1"/>
</dbReference>